<name>A0ABQ6CS37_9HYPH</name>
<protein>
    <submittedName>
        <fullName evidence="1">Uncharacterized protein</fullName>
    </submittedName>
</protein>
<reference evidence="2" key="1">
    <citation type="journal article" date="2019" name="Int. J. Syst. Evol. Microbiol.">
        <title>The Global Catalogue of Microorganisms (GCM) 10K type strain sequencing project: providing services to taxonomists for standard genome sequencing and annotation.</title>
        <authorList>
            <consortium name="The Broad Institute Genomics Platform"/>
            <consortium name="The Broad Institute Genome Sequencing Center for Infectious Disease"/>
            <person name="Wu L."/>
            <person name="Ma J."/>
        </authorList>
    </citation>
    <scope>NUCLEOTIDE SEQUENCE [LARGE SCALE GENOMIC DNA]</scope>
    <source>
        <strain evidence="2">NBRC 101365</strain>
    </source>
</reference>
<evidence type="ECO:0000313" key="2">
    <source>
        <dbReference type="Proteomes" id="UP001156882"/>
    </source>
</evidence>
<evidence type="ECO:0000313" key="1">
    <source>
        <dbReference type="EMBL" id="GLS21087.1"/>
    </source>
</evidence>
<dbReference type="Proteomes" id="UP001156882">
    <property type="component" value="Unassembled WGS sequence"/>
</dbReference>
<organism evidence="1 2">
    <name type="scientific">Labrys miyagiensis</name>
    <dbReference type="NCBI Taxonomy" id="346912"/>
    <lineage>
        <taxon>Bacteria</taxon>
        <taxon>Pseudomonadati</taxon>
        <taxon>Pseudomonadota</taxon>
        <taxon>Alphaproteobacteria</taxon>
        <taxon>Hyphomicrobiales</taxon>
        <taxon>Xanthobacteraceae</taxon>
        <taxon>Labrys</taxon>
    </lineage>
</organism>
<gene>
    <name evidence="1" type="ORF">GCM10007874_41040</name>
</gene>
<keyword evidence="2" id="KW-1185">Reference proteome</keyword>
<comment type="caution">
    <text evidence="1">The sequence shown here is derived from an EMBL/GenBank/DDBJ whole genome shotgun (WGS) entry which is preliminary data.</text>
</comment>
<sequence>MGVLGHQATDLVQVLLHGWRIGIGHGQAGADAASRTDGSKQIGALVTLIGRLAWPGAAERPLTYKAILLAYPRLVLEPDLDRLVLGKMGQMRLQRSFEVFLNAAIVSGFWPG</sequence>
<accession>A0ABQ6CS37</accession>
<proteinExistence type="predicted"/>
<dbReference type="EMBL" id="BSPC01000043">
    <property type="protein sequence ID" value="GLS21087.1"/>
    <property type="molecule type" value="Genomic_DNA"/>
</dbReference>